<dbReference type="GO" id="GO:0016787">
    <property type="term" value="F:hydrolase activity"/>
    <property type="evidence" value="ECO:0007669"/>
    <property type="project" value="UniProtKB-KW"/>
</dbReference>
<evidence type="ECO:0000313" key="4">
    <source>
        <dbReference type="Proteomes" id="UP000238081"/>
    </source>
</evidence>
<protein>
    <submittedName>
        <fullName evidence="3">Endonuclease</fullName>
    </submittedName>
</protein>
<comment type="caution">
    <text evidence="3">The sequence shown here is derived from an EMBL/GenBank/DDBJ whole genome shotgun (WGS) entry which is preliminary data.</text>
</comment>
<dbReference type="CDD" id="cd09079">
    <property type="entry name" value="RgfB-like"/>
    <property type="match status" value="1"/>
</dbReference>
<accession>A0A2S7F650</accession>
<feature type="domain" description="Endonuclease/exonuclease/phosphatase" evidence="2">
    <location>
        <begin position="18"/>
        <end position="256"/>
    </location>
</feature>
<dbReference type="RefSeq" id="WP_043664965.1">
    <property type="nucleotide sequence ID" value="NZ_JSEG01000014.1"/>
</dbReference>
<evidence type="ECO:0000313" key="3">
    <source>
        <dbReference type="EMBL" id="PPV12255.1"/>
    </source>
</evidence>
<dbReference type="Pfam" id="PF03372">
    <property type="entry name" value="Exo_endo_phos"/>
    <property type="match status" value="1"/>
</dbReference>
<sequence length="265" mass="31270">MKLLTLNCHSWQEENQLDKIKYLAKVISEKNYDVIALQEVSQSIDCKIIDGILKEDNFTVLLKEELNKFTKSNYEFYWDFSHIGYDIYEEGLAIMTRHKFINSESFFITKSTDRTYWKTRKIIKSSIEINNKEVDFYSCHLGWWKDDEEPFTYQADKLLYTVNSKKTAIFMGDFNNNAFVRSEGYDYLINKNLNDLYLKADKLEDECSATVKGKIDGWDENKEKLRLDLILSNELLKVKNARVIFNGVNKEIISDHYGVELEIDF</sequence>
<dbReference type="PANTHER" id="PTHR15822:SF23">
    <property type="entry name" value="ENDONUCLEASE_EXONUCLEASE_PHOSPHATASE FAMILY PROTEIN"/>
    <property type="match status" value="1"/>
</dbReference>
<name>A0A2S7F650_CLOBU</name>
<dbReference type="InterPro" id="IPR051547">
    <property type="entry name" value="TDP2-like"/>
</dbReference>
<dbReference type="EMBL" id="LRDH01000151">
    <property type="protein sequence ID" value="PPV12255.1"/>
    <property type="molecule type" value="Genomic_DNA"/>
</dbReference>
<evidence type="ECO:0000259" key="2">
    <source>
        <dbReference type="Pfam" id="PF03372"/>
    </source>
</evidence>
<dbReference type="Gene3D" id="3.60.10.10">
    <property type="entry name" value="Endonuclease/exonuclease/phosphatase"/>
    <property type="match status" value="1"/>
</dbReference>
<dbReference type="AlphaFoldDB" id="A0A2S7F650"/>
<proteinExistence type="predicted"/>
<dbReference type="PANTHER" id="PTHR15822">
    <property type="entry name" value="TRAF AND TNF RECEPTOR-ASSOCIATED PROTEIN"/>
    <property type="match status" value="1"/>
</dbReference>
<gene>
    <name evidence="3" type="ORF">AWN73_05345</name>
</gene>
<evidence type="ECO:0000256" key="1">
    <source>
        <dbReference type="ARBA" id="ARBA00022801"/>
    </source>
</evidence>
<reference evidence="3 4" key="1">
    <citation type="submission" date="2016-01" db="EMBL/GenBank/DDBJ databases">
        <title>Characterization of the Clostridium difficile lineages that are prevalent in Hong Kong and China.</title>
        <authorList>
            <person name="Kwok J.S.-L."/>
            <person name="Lam W.-Y."/>
            <person name="Ip M."/>
            <person name="Chan T.-F."/>
            <person name="Hawkey P.M."/>
            <person name="Tsui S.K.-W."/>
        </authorList>
    </citation>
    <scope>NUCLEOTIDE SEQUENCE [LARGE SCALE GENOMIC DNA]</scope>
    <source>
        <strain evidence="3 4">300064</strain>
    </source>
</reference>
<dbReference type="InterPro" id="IPR036691">
    <property type="entry name" value="Endo/exonu/phosph_ase_sf"/>
</dbReference>
<organism evidence="3 4">
    <name type="scientific">Clostridium butyricum</name>
    <dbReference type="NCBI Taxonomy" id="1492"/>
    <lineage>
        <taxon>Bacteria</taxon>
        <taxon>Bacillati</taxon>
        <taxon>Bacillota</taxon>
        <taxon>Clostridia</taxon>
        <taxon>Eubacteriales</taxon>
        <taxon>Clostridiaceae</taxon>
        <taxon>Clostridium</taxon>
    </lineage>
</organism>
<dbReference type="SUPFAM" id="SSF56219">
    <property type="entry name" value="DNase I-like"/>
    <property type="match status" value="1"/>
</dbReference>
<keyword evidence="3" id="KW-0255">Endonuclease</keyword>
<dbReference type="GO" id="GO:0004519">
    <property type="term" value="F:endonuclease activity"/>
    <property type="evidence" value="ECO:0007669"/>
    <property type="project" value="UniProtKB-KW"/>
</dbReference>
<dbReference type="InterPro" id="IPR005135">
    <property type="entry name" value="Endo/exonuclease/phosphatase"/>
</dbReference>
<keyword evidence="1" id="KW-0378">Hydrolase</keyword>
<dbReference type="Proteomes" id="UP000238081">
    <property type="component" value="Unassembled WGS sequence"/>
</dbReference>
<keyword evidence="3" id="KW-0540">Nuclease</keyword>